<dbReference type="SUPFAM" id="SSF53955">
    <property type="entry name" value="Lysozyme-like"/>
    <property type="match status" value="1"/>
</dbReference>
<organism evidence="1">
    <name type="scientific">Kitasatospora camelliae</name>
    <dbReference type="NCBI Taxonomy" id="3156397"/>
    <lineage>
        <taxon>Bacteria</taxon>
        <taxon>Bacillati</taxon>
        <taxon>Actinomycetota</taxon>
        <taxon>Actinomycetes</taxon>
        <taxon>Kitasatosporales</taxon>
        <taxon>Streptomycetaceae</taxon>
        <taxon>Kitasatospora</taxon>
    </lineage>
</organism>
<accession>A0AAU8K358</accession>
<dbReference type="EMBL" id="CP159872">
    <property type="protein sequence ID" value="XCM83132.1"/>
    <property type="molecule type" value="Genomic_DNA"/>
</dbReference>
<protein>
    <submittedName>
        <fullName evidence="1">Uncharacterized protein</fullName>
    </submittedName>
</protein>
<dbReference type="Gene3D" id="1.10.530.10">
    <property type="match status" value="1"/>
</dbReference>
<reference evidence="1" key="1">
    <citation type="submission" date="2024-06" db="EMBL/GenBank/DDBJ databases">
        <title>The genome sequences of Kitasatospora sp. strain HUAS MG31.</title>
        <authorList>
            <person name="Mo P."/>
        </authorList>
    </citation>
    <scope>NUCLEOTIDE SEQUENCE</scope>
    <source>
        <strain evidence="1">HUAS MG31</strain>
    </source>
</reference>
<gene>
    <name evidence="1" type="ORF">ABWK59_31520</name>
</gene>
<dbReference type="RefSeq" id="WP_354644067.1">
    <property type="nucleotide sequence ID" value="NZ_CP159872.1"/>
</dbReference>
<evidence type="ECO:0000313" key="1">
    <source>
        <dbReference type="EMBL" id="XCM83132.1"/>
    </source>
</evidence>
<dbReference type="KEGG" id="kcm:ABWK59_31520"/>
<dbReference type="AlphaFoldDB" id="A0AAU8K358"/>
<proteinExistence type="predicted"/>
<name>A0AAU8K358_9ACTN</name>
<sequence>MTYAAEVQYLVDCNPALVERNAAEHRRIADLLRSATPSVRRAEQVEWTSRARAGYEARLRDVHGLVDGLAEGYDAASRALLGYADALETAQAQRRTGREYEQELAALCDRARFGSGDEPMRRWEDLRETTGLLDWMSDLFSDPDAVREQAEDRYARTSAAFAQALRTEQEARGRCVAALKAATARVPEFRTGFKDAAALVERIGRLGVLDGEAAEAAHDPLTRLAGTGVKADTAPTVGPRAAVSPALTRIRSLLADLPEGAGNNYWLPSDSDDSRRRWIAANRPLLRAAAAESGLPVDMLAGIAWQEVEGDPAVVDDIAYHVRRLGSDAAADKTSVGPLSIQVRRAAEVLGYDPAHLTEAQRHEVVSAAREPGQNIFITARYLAQLKAESGFAAVEPGRMTEDQYQELAARYNGGPYWESEHAQAYGRSFRERRTLVKEALAG</sequence>
<dbReference type="InterPro" id="IPR023346">
    <property type="entry name" value="Lysozyme-like_dom_sf"/>
</dbReference>